<keyword evidence="2" id="KW-1185">Reference proteome</keyword>
<dbReference type="AlphaFoldDB" id="A0A542Z7T4"/>
<dbReference type="Pfam" id="PF07040">
    <property type="entry name" value="DUF1326"/>
    <property type="match status" value="1"/>
</dbReference>
<dbReference type="PIRSF" id="PIRSF033303">
    <property type="entry name" value="UCP033303"/>
    <property type="match status" value="1"/>
</dbReference>
<dbReference type="InterPro" id="IPR014581">
    <property type="entry name" value="UCP033303"/>
</dbReference>
<reference evidence="1 2" key="1">
    <citation type="submission" date="2019-06" db="EMBL/GenBank/DDBJ databases">
        <title>Sequencing the genomes of 1000 actinobacteria strains.</title>
        <authorList>
            <person name="Klenk H.-P."/>
        </authorList>
    </citation>
    <scope>NUCLEOTIDE SEQUENCE [LARGE SCALE GENOMIC DNA]</scope>
    <source>
        <strain evidence="1 2">DSM 18082</strain>
    </source>
</reference>
<evidence type="ECO:0000313" key="1">
    <source>
        <dbReference type="EMBL" id="TQL56402.1"/>
    </source>
</evidence>
<protein>
    <recommendedName>
        <fullName evidence="3">DUF1326 domain-containing protein</fullName>
    </recommendedName>
</protein>
<evidence type="ECO:0000313" key="2">
    <source>
        <dbReference type="Proteomes" id="UP000319514"/>
    </source>
</evidence>
<dbReference type="EMBL" id="VFOQ01000003">
    <property type="protein sequence ID" value="TQL56402.1"/>
    <property type="molecule type" value="Genomic_DNA"/>
</dbReference>
<gene>
    <name evidence="1" type="ORF">FB474_4018</name>
</gene>
<accession>A0A542Z7T4</accession>
<name>A0A542Z7T4_9MICO</name>
<proteinExistence type="predicted"/>
<dbReference type="InterPro" id="IPR009758">
    <property type="entry name" value="DUF1326"/>
</dbReference>
<dbReference type="Proteomes" id="UP000319514">
    <property type="component" value="Unassembled WGS sequence"/>
</dbReference>
<organism evidence="1 2">
    <name type="scientific">Oryzihumus leptocrescens</name>
    <dbReference type="NCBI Taxonomy" id="297536"/>
    <lineage>
        <taxon>Bacteria</taxon>
        <taxon>Bacillati</taxon>
        <taxon>Actinomycetota</taxon>
        <taxon>Actinomycetes</taxon>
        <taxon>Micrococcales</taxon>
        <taxon>Intrasporangiaceae</taxon>
        <taxon>Oryzihumus</taxon>
    </lineage>
</organism>
<evidence type="ECO:0008006" key="3">
    <source>
        <dbReference type="Google" id="ProtNLM"/>
    </source>
</evidence>
<sequence length="204" mass="22222">MSDMAWHLTGEYLENCNCDILCPCVTSAFQAPADNERCLVPLAMRVTDGESDGLRLDGLGIILVVDAPQVMGEGGWRVAVYIDERADQAQREALGPILSGARGGMPEFLATLIGEQVGVKFVPITFESHDDTRRVTVPGIMDFEVTGVRAPDSPVMRIVNVFHPMGTDLPVARSTVGTFNDPDYGWSFDNAGKNGHYRDFAWSA</sequence>
<comment type="caution">
    <text evidence="1">The sequence shown here is derived from an EMBL/GenBank/DDBJ whole genome shotgun (WGS) entry which is preliminary data.</text>
</comment>